<proteinExistence type="predicted"/>
<dbReference type="PANTHER" id="PTHR31225">
    <property type="entry name" value="OS04G0344100 PROTEIN-RELATED"/>
    <property type="match status" value="1"/>
</dbReference>
<gene>
    <name evidence="5" type="ORF">SASPL_146502</name>
</gene>
<evidence type="ECO:0000259" key="4">
    <source>
        <dbReference type="Pfam" id="PF03936"/>
    </source>
</evidence>
<dbReference type="GO" id="GO:0010333">
    <property type="term" value="F:terpene synthase activity"/>
    <property type="evidence" value="ECO:0007669"/>
    <property type="project" value="InterPro"/>
</dbReference>
<dbReference type="Gene3D" id="1.50.10.130">
    <property type="entry name" value="Terpene synthase, N-terminal domain"/>
    <property type="match status" value="1"/>
</dbReference>
<feature type="domain" description="Terpene synthase N-terminal" evidence="3">
    <location>
        <begin position="184"/>
        <end position="309"/>
    </location>
</feature>
<dbReference type="Proteomes" id="UP000298416">
    <property type="component" value="Unassembled WGS sequence"/>
</dbReference>
<reference evidence="5" key="2">
    <citation type="submission" date="2020-08" db="EMBL/GenBank/DDBJ databases">
        <title>Plant Genome Project.</title>
        <authorList>
            <person name="Zhang R.-G."/>
        </authorList>
    </citation>
    <scope>NUCLEOTIDE SEQUENCE</scope>
    <source>
        <strain evidence="5">Huo1</strain>
        <tissue evidence="5">Leaf</tissue>
    </source>
</reference>
<dbReference type="Gene3D" id="1.10.600.10">
    <property type="entry name" value="Farnesyl Diphosphate Synthase"/>
    <property type="match status" value="2"/>
</dbReference>
<dbReference type="GO" id="GO:0000287">
    <property type="term" value="F:magnesium ion binding"/>
    <property type="evidence" value="ECO:0007669"/>
    <property type="project" value="InterPro"/>
</dbReference>
<feature type="compositionally biased region" description="Pro residues" evidence="2">
    <location>
        <begin position="103"/>
        <end position="117"/>
    </location>
</feature>
<dbReference type="Pfam" id="PF03936">
    <property type="entry name" value="Terpene_synth_C"/>
    <property type="match status" value="1"/>
</dbReference>
<dbReference type="AlphaFoldDB" id="A0A8X8WC97"/>
<dbReference type="InterPro" id="IPR036965">
    <property type="entry name" value="Terpene_synth_N_sf"/>
</dbReference>
<evidence type="ECO:0000313" key="5">
    <source>
        <dbReference type="EMBL" id="KAG6392288.1"/>
    </source>
</evidence>
<keyword evidence="1" id="KW-0479">Metal-binding</keyword>
<dbReference type="PANTHER" id="PTHR31225:SF256">
    <property type="entry name" value="(-)-ALPHA-TERPINEOL SYNTHASE-LIKE"/>
    <property type="match status" value="1"/>
</dbReference>
<feature type="domain" description="Terpene synthase metal-binding" evidence="4">
    <location>
        <begin position="373"/>
        <end position="609"/>
    </location>
</feature>
<dbReference type="SUPFAM" id="SSF48239">
    <property type="entry name" value="Terpenoid cyclases/Protein prenyltransferases"/>
    <property type="match status" value="1"/>
</dbReference>
<dbReference type="Pfam" id="PF01397">
    <property type="entry name" value="Terpene_synth"/>
    <property type="match status" value="1"/>
</dbReference>
<accession>A0A8X8WC97</accession>
<dbReference type="InterPro" id="IPR034741">
    <property type="entry name" value="Terpene_cyclase-like_1_C"/>
</dbReference>
<feature type="compositionally biased region" description="Low complexity" evidence="2">
    <location>
        <begin position="92"/>
        <end position="102"/>
    </location>
</feature>
<dbReference type="SFLD" id="SFLDS00005">
    <property type="entry name" value="Isoprenoid_Synthase_Type_I"/>
    <property type="match status" value="1"/>
</dbReference>
<evidence type="ECO:0000259" key="3">
    <source>
        <dbReference type="Pfam" id="PF01397"/>
    </source>
</evidence>
<evidence type="ECO:0000256" key="2">
    <source>
        <dbReference type="SAM" id="MobiDB-lite"/>
    </source>
</evidence>
<dbReference type="SFLD" id="SFLDG01019">
    <property type="entry name" value="Terpene_Cyclase_Like_1_C_Termi"/>
    <property type="match status" value="1"/>
</dbReference>
<dbReference type="InterPro" id="IPR050148">
    <property type="entry name" value="Terpene_synthase-like"/>
</dbReference>
<dbReference type="FunFam" id="1.10.600.10:FF:000007">
    <property type="entry name" value="Isoprene synthase, chloroplastic"/>
    <property type="match status" value="1"/>
</dbReference>
<evidence type="ECO:0000313" key="6">
    <source>
        <dbReference type="Proteomes" id="UP000298416"/>
    </source>
</evidence>
<dbReference type="InterPro" id="IPR005630">
    <property type="entry name" value="Terpene_synthase_metal-bd"/>
</dbReference>
<sequence>MLLPPSPARFLLHLRPAAGPRRLHTAAALPLPKLRKIVLEWAATCKAREFDHILDSVSPGTPWRRLFPDDLCSSAPHGVVCDFFYTPTIPRTSPSSASDMSPTTPPTPPATLTPPSPRNSSLEELIFIEIGGAEGLLSIYSPSNSTNNIKANLITHYSTTCSDRNILIMEEVIRRSANYGASVWDDDYIQSLASPFMGKKYVDQAKKLKDLVNILIHETEHELDQLHLIDNVTRLGVSGHFKDQIAKMLDKIYEAQEWCEKDLHFTSLKFRLLRQHGYHVPQEVFCSLMDEEGNFKASLCEDVRGLVSLAASKGASEACFGVSSALEIAEAIQAYENTSEANLILVELAKLDYNMVQATYQQELKRLSSWYEETGLPGKLGFVRHRLAECFMWALGLAPDPHLGYSREIVTKMAVMVTIIDDIYDVYGTLEELQLFTHTIERWDINSLDTLPEYMKICFLALFNCVNEFAYHILIDQGFNVISNLRELWAELCRAFYLEATWFHSGYVPTTDEYLNTAWISISGPLVLIFVYFTTNPINKEELKSLEQYPGIIRWPATVLRLADDLGTSSYEMKRGDVPKSIQCYMKETGCSEEDARKHIKQLIDMALKRMNKEILMENPINDFGRTAMNIGPISLCMYQHGDGFGLPYSETKKNLMSLVVQPFSMP</sequence>
<dbReference type="EMBL" id="PNBA02000018">
    <property type="protein sequence ID" value="KAG6392288.1"/>
    <property type="molecule type" value="Genomic_DNA"/>
</dbReference>
<dbReference type="GO" id="GO:0016102">
    <property type="term" value="P:diterpenoid biosynthetic process"/>
    <property type="evidence" value="ECO:0007669"/>
    <property type="project" value="InterPro"/>
</dbReference>
<dbReference type="InterPro" id="IPR008949">
    <property type="entry name" value="Isoprenoid_synthase_dom_sf"/>
</dbReference>
<dbReference type="InterPro" id="IPR008930">
    <property type="entry name" value="Terpenoid_cyclase/PrenylTrfase"/>
</dbReference>
<dbReference type="CDD" id="cd00684">
    <property type="entry name" value="Terpene_cyclase_plant_C1"/>
    <property type="match status" value="1"/>
</dbReference>
<dbReference type="InterPro" id="IPR001906">
    <property type="entry name" value="Terpene_synth_N"/>
</dbReference>
<protein>
    <submittedName>
        <fullName evidence="5">Uncharacterized protein</fullName>
    </submittedName>
</protein>
<organism evidence="5">
    <name type="scientific">Salvia splendens</name>
    <name type="common">Scarlet sage</name>
    <dbReference type="NCBI Taxonomy" id="180675"/>
    <lineage>
        <taxon>Eukaryota</taxon>
        <taxon>Viridiplantae</taxon>
        <taxon>Streptophyta</taxon>
        <taxon>Embryophyta</taxon>
        <taxon>Tracheophyta</taxon>
        <taxon>Spermatophyta</taxon>
        <taxon>Magnoliopsida</taxon>
        <taxon>eudicotyledons</taxon>
        <taxon>Gunneridae</taxon>
        <taxon>Pentapetalae</taxon>
        <taxon>asterids</taxon>
        <taxon>lamiids</taxon>
        <taxon>Lamiales</taxon>
        <taxon>Lamiaceae</taxon>
        <taxon>Nepetoideae</taxon>
        <taxon>Mentheae</taxon>
        <taxon>Salviinae</taxon>
        <taxon>Salvia</taxon>
        <taxon>Salvia subgen. Calosphace</taxon>
        <taxon>core Calosphace</taxon>
    </lineage>
</organism>
<dbReference type="SUPFAM" id="SSF48576">
    <property type="entry name" value="Terpenoid synthases"/>
    <property type="match status" value="1"/>
</dbReference>
<feature type="region of interest" description="Disordered" evidence="2">
    <location>
        <begin position="92"/>
        <end position="117"/>
    </location>
</feature>
<evidence type="ECO:0000256" key="1">
    <source>
        <dbReference type="ARBA" id="ARBA00022723"/>
    </source>
</evidence>
<name>A0A8X8WC97_SALSN</name>
<dbReference type="InterPro" id="IPR044814">
    <property type="entry name" value="Terpene_cyclase_plant_C1"/>
</dbReference>
<reference evidence="5" key="1">
    <citation type="submission" date="2018-01" db="EMBL/GenBank/DDBJ databases">
        <authorList>
            <person name="Mao J.F."/>
        </authorList>
    </citation>
    <scope>NUCLEOTIDE SEQUENCE</scope>
    <source>
        <strain evidence="5">Huo1</strain>
        <tissue evidence="5">Leaf</tissue>
    </source>
</reference>
<comment type="caution">
    <text evidence="5">The sequence shown here is derived from an EMBL/GenBank/DDBJ whole genome shotgun (WGS) entry which is preliminary data.</text>
</comment>
<keyword evidence="6" id="KW-1185">Reference proteome</keyword>